<dbReference type="InterPro" id="IPR021427">
    <property type="entry name" value="DUF3077"/>
</dbReference>
<dbReference type="EMBL" id="JAMHFX010000218">
    <property type="protein sequence ID" value="MCO1623227.1"/>
    <property type="molecule type" value="Genomic_DNA"/>
</dbReference>
<protein>
    <submittedName>
        <fullName evidence="1">DUF3077 domain-containing protein</fullName>
    </submittedName>
</protein>
<dbReference type="AlphaFoldDB" id="A0AAW5HQW2"/>
<reference evidence="1" key="2">
    <citation type="submission" date="2023-08" db="EMBL/GenBank/DDBJ databases">
        <title>Isolation, Identification, Denitrification Characteristics of A Highly Efficient Aerobic Denitrifying Bacterial Strain DS2.</title>
        <authorList>
            <person name="Wang H."/>
        </authorList>
    </citation>
    <scope>NUCLEOTIDE SEQUENCE</scope>
    <source>
        <strain evidence="1">DS2</strain>
    </source>
</reference>
<name>A0AAW5HQW2_PSEPU</name>
<gene>
    <name evidence="1" type="ORF">M8C81_21735</name>
</gene>
<comment type="caution">
    <text evidence="1">The sequence shown here is derived from an EMBL/GenBank/DDBJ whole genome shotgun (WGS) entry which is preliminary data.</text>
</comment>
<dbReference type="RefSeq" id="WP_047603189.1">
    <property type="nucleotide sequence ID" value="NZ_CP022561.1"/>
</dbReference>
<dbReference type="Proteomes" id="UP001202943">
    <property type="component" value="Unassembled WGS sequence"/>
</dbReference>
<sequence>MKSLPPDNTPKPITTAGVETFLAAGNPSLNLLRVEPGVPVDAAYEHVSILMGYIKHLVREGDMEDDHKFLGAADYLCDMAKALMNDIEIAKGKAH</sequence>
<organism evidence="1 2">
    <name type="scientific">Pseudomonas putida</name>
    <name type="common">Arthrobacter siderocapsulatus</name>
    <dbReference type="NCBI Taxonomy" id="303"/>
    <lineage>
        <taxon>Bacteria</taxon>
        <taxon>Pseudomonadati</taxon>
        <taxon>Pseudomonadota</taxon>
        <taxon>Gammaproteobacteria</taxon>
        <taxon>Pseudomonadales</taxon>
        <taxon>Pseudomonadaceae</taxon>
        <taxon>Pseudomonas</taxon>
    </lineage>
</organism>
<proteinExistence type="predicted"/>
<evidence type="ECO:0000313" key="2">
    <source>
        <dbReference type="Proteomes" id="UP001202943"/>
    </source>
</evidence>
<dbReference type="Pfam" id="PF11275">
    <property type="entry name" value="DUF3077"/>
    <property type="match status" value="1"/>
</dbReference>
<accession>A0AAW5HQW2</accession>
<reference evidence="1" key="1">
    <citation type="submission" date="2022-05" db="EMBL/GenBank/DDBJ databases">
        <authorList>
            <person name="Yi M."/>
        </authorList>
    </citation>
    <scope>NUCLEOTIDE SEQUENCE</scope>
    <source>
        <strain evidence="1">DS2</strain>
    </source>
</reference>
<evidence type="ECO:0000313" key="1">
    <source>
        <dbReference type="EMBL" id="MCO1623227.1"/>
    </source>
</evidence>